<evidence type="ECO:0000313" key="10">
    <source>
        <dbReference type="EMBL" id="KUJ76406.1"/>
    </source>
</evidence>
<comment type="function">
    <text evidence="8">Transfers a GMP moiety from GTP to Mo-molybdopterin (Mo-MPT) cofactor (Moco or molybdenum cofactor) to form Mo-molybdopterin guanine dinucleotide (Mo-MGD) cofactor.</text>
</comment>
<dbReference type="AlphaFoldDB" id="A0A0X3TPP6"/>
<dbReference type="InterPro" id="IPR013482">
    <property type="entry name" value="Molybde_CF_guanTrfase"/>
</dbReference>
<feature type="binding site" evidence="8">
    <location>
        <position position="22"/>
    </location>
    <ligand>
        <name>GTP</name>
        <dbReference type="ChEBI" id="CHEBI:37565"/>
    </ligand>
</feature>
<dbReference type="PANTHER" id="PTHR19136">
    <property type="entry name" value="MOLYBDENUM COFACTOR GUANYLYLTRANSFERASE"/>
    <property type="match status" value="1"/>
</dbReference>
<evidence type="ECO:0000256" key="6">
    <source>
        <dbReference type="ARBA" id="ARBA00023134"/>
    </source>
</evidence>
<dbReference type="OrthoDB" id="9788394at2"/>
<accession>A0A0X3TPP6</accession>
<keyword evidence="5 8" id="KW-0460">Magnesium</keyword>
<dbReference type="PANTHER" id="PTHR19136:SF81">
    <property type="entry name" value="MOLYBDENUM COFACTOR GUANYLYLTRANSFERASE"/>
    <property type="match status" value="1"/>
</dbReference>
<feature type="binding site" evidence="8">
    <location>
        <begin position="9"/>
        <end position="11"/>
    </location>
    <ligand>
        <name>GTP</name>
        <dbReference type="ChEBI" id="CHEBI:37565"/>
    </ligand>
</feature>
<dbReference type="Proteomes" id="UP000053791">
    <property type="component" value="Unassembled WGS sequence"/>
</dbReference>
<keyword evidence="1 8" id="KW-0963">Cytoplasm</keyword>
<proteinExistence type="inferred from homology"/>
<keyword evidence="2 8" id="KW-0808">Transferase</keyword>
<dbReference type="GO" id="GO:0005525">
    <property type="term" value="F:GTP binding"/>
    <property type="evidence" value="ECO:0007669"/>
    <property type="project" value="UniProtKB-UniRule"/>
</dbReference>
<feature type="binding site" evidence="8">
    <location>
        <position position="101"/>
    </location>
    <ligand>
        <name>GTP</name>
        <dbReference type="ChEBI" id="CHEBI:37565"/>
    </ligand>
</feature>
<comment type="subunit">
    <text evidence="8">Monomer.</text>
</comment>
<comment type="subcellular location">
    <subcellularLocation>
        <location evidence="8">Cytoplasm</location>
    </subcellularLocation>
</comment>
<name>A0A0X3TPP6_9RHOB</name>
<evidence type="ECO:0000256" key="1">
    <source>
        <dbReference type="ARBA" id="ARBA00022490"/>
    </source>
</evidence>
<dbReference type="STRING" id="1685379.AVO45_11445"/>
<dbReference type="Gene3D" id="3.90.550.10">
    <property type="entry name" value="Spore Coat Polysaccharide Biosynthesis Protein SpsA, Chain A"/>
    <property type="match status" value="1"/>
</dbReference>
<feature type="binding site" evidence="8">
    <location>
        <position position="101"/>
    </location>
    <ligand>
        <name>Mg(2+)</name>
        <dbReference type="ChEBI" id="CHEBI:18420"/>
    </ligand>
</feature>
<protein>
    <recommendedName>
        <fullName evidence="8">Molybdenum cofactor guanylyltransferase</fullName>
        <shortName evidence="8">MoCo guanylyltransferase</shortName>
        <ecNumber evidence="8">2.7.7.77</ecNumber>
    </recommendedName>
    <alternativeName>
        <fullName evidence="8">GTP:molybdopterin guanylyltransferase</fullName>
    </alternativeName>
    <alternativeName>
        <fullName evidence="8">Mo-MPT guanylyltransferase</fullName>
    </alternativeName>
    <alternativeName>
        <fullName evidence="8">Molybdopterin guanylyltransferase</fullName>
    </alternativeName>
    <alternativeName>
        <fullName evidence="8">Molybdopterin-guanine dinucleotide synthase</fullName>
        <shortName evidence="8">MGD synthase</shortName>
    </alternativeName>
</protein>
<dbReference type="EMBL" id="LQBQ01000035">
    <property type="protein sequence ID" value="KUJ76406.1"/>
    <property type="molecule type" value="Genomic_DNA"/>
</dbReference>
<evidence type="ECO:0000313" key="11">
    <source>
        <dbReference type="Proteomes" id="UP000053791"/>
    </source>
</evidence>
<feature type="binding site" evidence="8">
    <location>
        <position position="50"/>
    </location>
    <ligand>
        <name>GTP</name>
        <dbReference type="ChEBI" id="CHEBI:37565"/>
    </ligand>
</feature>
<keyword evidence="6 8" id="KW-0342">GTP-binding</keyword>
<dbReference type="InterPro" id="IPR029044">
    <property type="entry name" value="Nucleotide-diphossugar_trans"/>
</dbReference>
<dbReference type="GO" id="GO:0061603">
    <property type="term" value="F:molybdenum cofactor guanylyltransferase activity"/>
    <property type="evidence" value="ECO:0007669"/>
    <property type="project" value="UniProtKB-EC"/>
</dbReference>
<dbReference type="GO" id="GO:0005737">
    <property type="term" value="C:cytoplasm"/>
    <property type="evidence" value="ECO:0007669"/>
    <property type="project" value="UniProtKB-SubCell"/>
</dbReference>
<evidence type="ECO:0000256" key="5">
    <source>
        <dbReference type="ARBA" id="ARBA00022842"/>
    </source>
</evidence>
<dbReference type="GO" id="GO:0046872">
    <property type="term" value="F:metal ion binding"/>
    <property type="evidence" value="ECO:0007669"/>
    <property type="project" value="UniProtKB-KW"/>
</dbReference>
<feature type="domain" description="MobA-like NTP transferase" evidence="9">
    <location>
        <begin position="6"/>
        <end position="172"/>
    </location>
</feature>
<feature type="binding site" evidence="8">
    <location>
        <position position="68"/>
    </location>
    <ligand>
        <name>GTP</name>
        <dbReference type="ChEBI" id="CHEBI:37565"/>
    </ligand>
</feature>
<comment type="caution">
    <text evidence="10">The sequence shown here is derived from an EMBL/GenBank/DDBJ whole genome shotgun (WGS) entry which is preliminary data.</text>
</comment>
<dbReference type="CDD" id="cd02503">
    <property type="entry name" value="MobA"/>
    <property type="match status" value="1"/>
</dbReference>
<dbReference type="NCBIfam" id="TIGR02665">
    <property type="entry name" value="molyb_mobA"/>
    <property type="match status" value="1"/>
</dbReference>
<organism evidence="10 11">
    <name type="scientific">Ruegeria marisrubri</name>
    <dbReference type="NCBI Taxonomy" id="1685379"/>
    <lineage>
        <taxon>Bacteria</taxon>
        <taxon>Pseudomonadati</taxon>
        <taxon>Pseudomonadota</taxon>
        <taxon>Alphaproteobacteria</taxon>
        <taxon>Rhodobacterales</taxon>
        <taxon>Roseobacteraceae</taxon>
        <taxon>Ruegeria</taxon>
    </lineage>
</organism>
<keyword evidence="7 8" id="KW-0501">Molybdenum cofactor biosynthesis</keyword>
<dbReference type="InterPro" id="IPR025877">
    <property type="entry name" value="MobA-like_NTP_Trfase"/>
</dbReference>
<comment type="cofactor">
    <cofactor evidence="8">
        <name>Mg(2+)</name>
        <dbReference type="ChEBI" id="CHEBI:18420"/>
    </cofactor>
</comment>
<dbReference type="GO" id="GO:1902758">
    <property type="term" value="P:bis(molybdopterin guanine dinucleotide)molybdenum biosynthetic process"/>
    <property type="evidence" value="ECO:0007669"/>
    <property type="project" value="TreeGrafter"/>
</dbReference>
<keyword evidence="3 8" id="KW-0479">Metal-binding</keyword>
<gene>
    <name evidence="8" type="primary">mobA</name>
    <name evidence="10" type="ORF">AVO45_11445</name>
</gene>
<dbReference type="RefSeq" id="WP_068348212.1">
    <property type="nucleotide sequence ID" value="NZ_LQBQ01000035.1"/>
</dbReference>
<comment type="domain">
    <text evidence="8">The N-terminal domain determines nucleotide recognition and specific binding, while the C-terminal domain determines the specific binding to the target protein.</text>
</comment>
<comment type="similarity">
    <text evidence="8">Belongs to the MobA family.</text>
</comment>
<keyword evidence="10" id="KW-0548">Nucleotidyltransferase</keyword>
<comment type="catalytic activity">
    <reaction evidence="8">
        <text>Mo-molybdopterin + GTP + H(+) = Mo-molybdopterin guanine dinucleotide + diphosphate</text>
        <dbReference type="Rhea" id="RHEA:34243"/>
        <dbReference type="ChEBI" id="CHEBI:15378"/>
        <dbReference type="ChEBI" id="CHEBI:33019"/>
        <dbReference type="ChEBI" id="CHEBI:37565"/>
        <dbReference type="ChEBI" id="CHEBI:71302"/>
        <dbReference type="ChEBI" id="CHEBI:71310"/>
        <dbReference type="EC" id="2.7.7.77"/>
    </reaction>
</comment>
<reference evidence="11" key="1">
    <citation type="submission" date="2015-12" db="EMBL/GenBank/DDBJ databases">
        <authorList>
            <person name="Zhang G."/>
            <person name="Stingl U."/>
        </authorList>
    </citation>
    <scope>NUCLEOTIDE SEQUENCE [LARGE SCALE GENOMIC DNA]</scope>
    <source>
        <strain evidence="11">ZGT118</strain>
    </source>
</reference>
<evidence type="ECO:0000256" key="3">
    <source>
        <dbReference type="ARBA" id="ARBA00022723"/>
    </source>
</evidence>
<evidence type="ECO:0000256" key="7">
    <source>
        <dbReference type="ARBA" id="ARBA00023150"/>
    </source>
</evidence>
<dbReference type="HAMAP" id="MF_00316">
    <property type="entry name" value="MobA"/>
    <property type="match status" value="1"/>
</dbReference>
<evidence type="ECO:0000259" key="9">
    <source>
        <dbReference type="Pfam" id="PF12804"/>
    </source>
</evidence>
<evidence type="ECO:0000256" key="2">
    <source>
        <dbReference type="ARBA" id="ARBA00022679"/>
    </source>
</evidence>
<dbReference type="SUPFAM" id="SSF53448">
    <property type="entry name" value="Nucleotide-diphospho-sugar transferases"/>
    <property type="match status" value="1"/>
</dbReference>
<keyword evidence="4 8" id="KW-0547">Nucleotide-binding</keyword>
<keyword evidence="11" id="KW-1185">Reference proteome</keyword>
<sequence length="212" mass="22304">MQKPLGVILAGGRATRMGGGDKGLLTLGGQTLLTRVIERLRPQVGAMALNANGDPDRFADLGLPVIADSIEGFAGPLAGVLAGLDWAAGQGAETIVTAAADTPFFPLDLVERLVRASEGQAHPLVLATTPRGEGEALKSGGRVNRHPTFGLWPVALRDDLRAALNDGLRKVVLWTDRHGGREALFPVEGFDPFFNVNTPEDLARAEAMLEGA</sequence>
<dbReference type="Pfam" id="PF12804">
    <property type="entry name" value="NTP_transf_3"/>
    <property type="match status" value="1"/>
</dbReference>
<evidence type="ECO:0000256" key="8">
    <source>
        <dbReference type="HAMAP-Rule" id="MF_00316"/>
    </source>
</evidence>
<dbReference type="EC" id="2.7.7.77" evidence="8"/>
<evidence type="ECO:0000256" key="4">
    <source>
        <dbReference type="ARBA" id="ARBA00022741"/>
    </source>
</evidence>